<dbReference type="SUPFAM" id="SSF47473">
    <property type="entry name" value="EF-hand"/>
    <property type="match status" value="1"/>
</dbReference>
<proteinExistence type="predicted"/>
<name>A0ABR2GV56_9EUKA</name>
<dbReference type="Proteomes" id="UP001470230">
    <property type="component" value="Unassembled WGS sequence"/>
</dbReference>
<dbReference type="EMBL" id="JAPFFF010000058">
    <property type="protein sequence ID" value="KAK8837814.1"/>
    <property type="molecule type" value="Genomic_DNA"/>
</dbReference>
<dbReference type="SMART" id="SM00054">
    <property type="entry name" value="EFh"/>
    <property type="match status" value="3"/>
</dbReference>
<organism evidence="3 4">
    <name type="scientific">Tritrichomonas musculus</name>
    <dbReference type="NCBI Taxonomy" id="1915356"/>
    <lineage>
        <taxon>Eukaryota</taxon>
        <taxon>Metamonada</taxon>
        <taxon>Parabasalia</taxon>
        <taxon>Tritrichomonadida</taxon>
        <taxon>Tritrichomonadidae</taxon>
        <taxon>Tritrichomonas</taxon>
    </lineage>
</organism>
<keyword evidence="4" id="KW-1185">Reference proteome</keyword>
<evidence type="ECO:0000313" key="3">
    <source>
        <dbReference type="EMBL" id="KAK8837814.1"/>
    </source>
</evidence>
<protein>
    <submittedName>
        <fullName evidence="3">Rhomboid- protein 3</fullName>
    </submittedName>
</protein>
<comment type="caution">
    <text evidence="3">The sequence shown here is derived from an EMBL/GenBank/DDBJ whole genome shotgun (WGS) entry which is preliminary data.</text>
</comment>
<evidence type="ECO:0000256" key="1">
    <source>
        <dbReference type="ARBA" id="ARBA00022837"/>
    </source>
</evidence>
<feature type="domain" description="EF-hand" evidence="2">
    <location>
        <begin position="9"/>
        <end position="44"/>
    </location>
</feature>
<sequence length="191" mass="22191">MSDQPLTDAEREGVRKLVLHYDKSGNGTLEYDEFMHFLKALPNVNLEDFTPDDIKETDLEDLTADQVRIYFDGMDMDGTHSVNANEICDFINSRRAKDFKWQTKMIFRAADKDKSRKVSFDELAACLKALQGMEMTKEDFQNRCKVELGKSKKELEYWEFYKIISGQELDHTTDPYDGKIEEKKSSCCLLI</sequence>
<gene>
    <name evidence="3" type="ORF">M9Y10_036352</name>
</gene>
<dbReference type="Gene3D" id="1.10.238.10">
    <property type="entry name" value="EF-hand"/>
    <property type="match status" value="2"/>
</dbReference>
<feature type="domain" description="EF-hand" evidence="2">
    <location>
        <begin position="106"/>
        <end position="133"/>
    </location>
</feature>
<dbReference type="InterPro" id="IPR018247">
    <property type="entry name" value="EF_Hand_1_Ca_BS"/>
</dbReference>
<dbReference type="PROSITE" id="PS00018">
    <property type="entry name" value="EF_HAND_1"/>
    <property type="match status" value="3"/>
</dbReference>
<dbReference type="InterPro" id="IPR011992">
    <property type="entry name" value="EF-hand-dom_pair"/>
</dbReference>
<dbReference type="PROSITE" id="PS50222">
    <property type="entry name" value="EF_HAND_2"/>
    <property type="match status" value="2"/>
</dbReference>
<accession>A0ABR2GV56</accession>
<evidence type="ECO:0000259" key="2">
    <source>
        <dbReference type="PROSITE" id="PS50222"/>
    </source>
</evidence>
<evidence type="ECO:0000313" key="4">
    <source>
        <dbReference type="Proteomes" id="UP001470230"/>
    </source>
</evidence>
<dbReference type="InterPro" id="IPR002048">
    <property type="entry name" value="EF_hand_dom"/>
</dbReference>
<reference evidence="3 4" key="1">
    <citation type="submission" date="2024-04" db="EMBL/GenBank/DDBJ databases">
        <title>Tritrichomonas musculus Genome.</title>
        <authorList>
            <person name="Alves-Ferreira E."/>
            <person name="Grigg M."/>
            <person name="Lorenzi H."/>
            <person name="Galac M."/>
        </authorList>
    </citation>
    <scope>NUCLEOTIDE SEQUENCE [LARGE SCALE GENOMIC DNA]</scope>
    <source>
        <strain evidence="3 4">EAF2021</strain>
    </source>
</reference>
<keyword evidence="1" id="KW-0106">Calcium</keyword>